<gene>
    <name evidence="2" type="ORF">ILEXP_LOCUS7980</name>
</gene>
<comment type="caution">
    <text evidence="2">The sequence shown here is derived from an EMBL/GenBank/DDBJ whole genome shotgun (WGS) entry which is preliminary data.</text>
</comment>
<evidence type="ECO:0000313" key="2">
    <source>
        <dbReference type="EMBL" id="CAK9140523.1"/>
    </source>
</evidence>
<dbReference type="Proteomes" id="UP001642360">
    <property type="component" value="Unassembled WGS sequence"/>
</dbReference>
<dbReference type="EMBL" id="CAUOFW020001053">
    <property type="protein sequence ID" value="CAK9140523.1"/>
    <property type="molecule type" value="Genomic_DNA"/>
</dbReference>
<keyword evidence="3" id="KW-1185">Reference proteome</keyword>
<protein>
    <submittedName>
        <fullName evidence="2">Uncharacterized protein</fullName>
    </submittedName>
</protein>
<proteinExistence type="predicted"/>
<feature type="region of interest" description="Disordered" evidence="1">
    <location>
        <begin position="51"/>
        <end position="119"/>
    </location>
</feature>
<feature type="compositionally biased region" description="Polar residues" evidence="1">
    <location>
        <begin position="51"/>
        <end position="67"/>
    </location>
</feature>
<dbReference type="AlphaFoldDB" id="A0ABC8R693"/>
<organism evidence="2 3">
    <name type="scientific">Ilex paraguariensis</name>
    <name type="common">yerba mate</name>
    <dbReference type="NCBI Taxonomy" id="185542"/>
    <lineage>
        <taxon>Eukaryota</taxon>
        <taxon>Viridiplantae</taxon>
        <taxon>Streptophyta</taxon>
        <taxon>Embryophyta</taxon>
        <taxon>Tracheophyta</taxon>
        <taxon>Spermatophyta</taxon>
        <taxon>Magnoliopsida</taxon>
        <taxon>eudicotyledons</taxon>
        <taxon>Gunneridae</taxon>
        <taxon>Pentapetalae</taxon>
        <taxon>asterids</taxon>
        <taxon>campanulids</taxon>
        <taxon>Aquifoliales</taxon>
        <taxon>Aquifoliaceae</taxon>
        <taxon>Ilex</taxon>
    </lineage>
</organism>
<evidence type="ECO:0000313" key="3">
    <source>
        <dbReference type="Proteomes" id="UP001642360"/>
    </source>
</evidence>
<name>A0ABC8R693_9AQUA</name>
<reference evidence="2 3" key="1">
    <citation type="submission" date="2024-02" db="EMBL/GenBank/DDBJ databases">
        <authorList>
            <person name="Vignale AGUSTIN F."/>
            <person name="Sosa J E."/>
            <person name="Modenutti C."/>
        </authorList>
    </citation>
    <scope>NUCLEOTIDE SEQUENCE [LARGE SCALE GENOMIC DNA]</scope>
</reference>
<sequence length="145" mass="15839">MRTVELLIHPNKLSGYGDFDFVPELTIRRSRPVKNFLNLLYASEPGETASSMLPVQTKITSQSTQPIDLTLGPDHTSNPSDRPAIIKTHAPSTVNLPTKSEPEVPSIDPPTVTSIPPSEPLVDENINYVIISSPQSTIADPEEQL</sequence>
<evidence type="ECO:0000256" key="1">
    <source>
        <dbReference type="SAM" id="MobiDB-lite"/>
    </source>
</evidence>
<accession>A0ABC8R693</accession>